<proteinExistence type="predicted"/>
<dbReference type="PROSITE" id="PS50850">
    <property type="entry name" value="MFS"/>
    <property type="match status" value="1"/>
</dbReference>
<evidence type="ECO:0000256" key="4">
    <source>
        <dbReference type="ARBA" id="ARBA00022989"/>
    </source>
</evidence>
<feature type="transmembrane region" description="Helical" evidence="6">
    <location>
        <begin position="81"/>
        <end position="99"/>
    </location>
</feature>
<feature type="domain" description="Major facilitator superfamily (MFS) profile" evidence="7">
    <location>
        <begin position="15"/>
        <end position="468"/>
    </location>
</feature>
<feature type="transmembrane region" description="Helical" evidence="6">
    <location>
        <begin position="371"/>
        <end position="397"/>
    </location>
</feature>
<feature type="transmembrane region" description="Helical" evidence="6">
    <location>
        <begin position="105"/>
        <end position="125"/>
    </location>
</feature>
<evidence type="ECO:0000259" key="7">
    <source>
        <dbReference type="PROSITE" id="PS50850"/>
    </source>
</evidence>
<comment type="caution">
    <text evidence="8">The sequence shown here is derived from an EMBL/GenBank/DDBJ whole genome shotgun (WGS) entry which is preliminary data.</text>
</comment>
<feature type="transmembrane region" description="Helical" evidence="6">
    <location>
        <begin position="443"/>
        <end position="463"/>
    </location>
</feature>
<feature type="transmembrane region" description="Helical" evidence="6">
    <location>
        <begin position="146"/>
        <end position="166"/>
    </location>
</feature>
<feature type="transmembrane region" description="Helical" evidence="6">
    <location>
        <begin position="204"/>
        <end position="229"/>
    </location>
</feature>
<evidence type="ECO:0000313" key="8">
    <source>
        <dbReference type="EMBL" id="RLV56513.1"/>
    </source>
</evidence>
<dbReference type="PANTHER" id="PTHR42718">
    <property type="entry name" value="MAJOR FACILITATOR SUPERFAMILY MULTIDRUG TRANSPORTER MFSC"/>
    <property type="match status" value="1"/>
</dbReference>
<dbReference type="GO" id="GO:0022857">
    <property type="term" value="F:transmembrane transporter activity"/>
    <property type="evidence" value="ECO:0007669"/>
    <property type="project" value="InterPro"/>
</dbReference>
<dbReference type="Proteomes" id="UP000282515">
    <property type="component" value="Unassembled WGS sequence"/>
</dbReference>
<feature type="transmembrane region" description="Helical" evidence="6">
    <location>
        <begin position="312"/>
        <end position="333"/>
    </location>
</feature>
<dbReference type="EMBL" id="RDBF01000003">
    <property type="protein sequence ID" value="RLV56513.1"/>
    <property type="molecule type" value="Genomic_DNA"/>
</dbReference>
<feature type="transmembrane region" description="Helical" evidence="6">
    <location>
        <begin position="272"/>
        <end position="292"/>
    </location>
</feature>
<evidence type="ECO:0000256" key="1">
    <source>
        <dbReference type="ARBA" id="ARBA00004651"/>
    </source>
</evidence>
<dbReference type="Pfam" id="PF07690">
    <property type="entry name" value="MFS_1"/>
    <property type="match status" value="1"/>
</dbReference>
<dbReference type="AlphaFoldDB" id="A0A3L8PP79"/>
<keyword evidence="9" id="KW-1185">Reference proteome</keyword>
<dbReference type="InterPro" id="IPR036259">
    <property type="entry name" value="MFS_trans_sf"/>
</dbReference>
<gene>
    <name evidence="8" type="ORF">D9V41_05405</name>
</gene>
<feature type="transmembrane region" description="Helical" evidence="6">
    <location>
        <begin position="418"/>
        <end position="437"/>
    </location>
</feature>
<dbReference type="GO" id="GO:0005886">
    <property type="term" value="C:plasma membrane"/>
    <property type="evidence" value="ECO:0007669"/>
    <property type="project" value="UniProtKB-SubCell"/>
</dbReference>
<keyword evidence="5 6" id="KW-0472">Membrane</keyword>
<evidence type="ECO:0000256" key="3">
    <source>
        <dbReference type="ARBA" id="ARBA00022692"/>
    </source>
</evidence>
<dbReference type="OrthoDB" id="4484751at2"/>
<keyword evidence="2" id="KW-0813">Transport</keyword>
<dbReference type="InterPro" id="IPR011701">
    <property type="entry name" value="MFS"/>
</dbReference>
<organism evidence="8 9">
    <name type="scientific">Aeromicrobium phragmitis</name>
    <dbReference type="NCBI Taxonomy" id="2478914"/>
    <lineage>
        <taxon>Bacteria</taxon>
        <taxon>Bacillati</taxon>
        <taxon>Actinomycetota</taxon>
        <taxon>Actinomycetes</taxon>
        <taxon>Propionibacteriales</taxon>
        <taxon>Nocardioidaceae</taxon>
        <taxon>Aeromicrobium</taxon>
    </lineage>
</organism>
<dbReference type="SUPFAM" id="SSF103473">
    <property type="entry name" value="MFS general substrate transporter"/>
    <property type="match status" value="1"/>
</dbReference>
<evidence type="ECO:0000256" key="5">
    <source>
        <dbReference type="ARBA" id="ARBA00023136"/>
    </source>
</evidence>
<feature type="transmembrane region" description="Helical" evidence="6">
    <location>
        <begin position="53"/>
        <end position="69"/>
    </location>
</feature>
<comment type="subcellular location">
    <subcellularLocation>
        <location evidence="1">Cell membrane</location>
        <topology evidence="1">Multi-pass membrane protein</topology>
    </subcellularLocation>
</comment>
<sequence>MASGVRRRASVGAGLVGVLVFVEFVSGFLQGFYTPLASDIARHLQVNDADVNWLEAAQLLVSALVVPALSKLGDLWGHQRLLLWSAVVVAVANWGIAFAPSFSTYLVFWALQGVFTVWLPLEVALIYLRSRGLLDRPSATRRATGVIVAALQAGAIAGALGAGAAASLFGDLWMILAIPAVLSTAVVAVIHWGVEREHDRQEGVLDGPGLALVSVSLVLVTGGLSLVRIVGVGSAWPWLAIVVGVLVLVPFARHELRTTDPLIDLRVLRQPAMWPVQATAMLFGVSVLGAQIPLSTFAQTDPEEYGFGLGLSASQVSPIIGAYVLSLLVGALAFARISQRFTPRLCLIGAAVLVGIGYGALVPFHGSVGELLAGMIIAGLGSGALVAALPAAAAAAAPENRTGVATGLTNTTKTIGGSFASCVFGVALAAGASGTAASLSGYYTVWVVCAGTAFVAAVLLMFVPRLAFADPEPFQEVAP</sequence>
<keyword evidence="3 6" id="KW-0812">Transmembrane</keyword>
<dbReference type="InterPro" id="IPR020846">
    <property type="entry name" value="MFS_dom"/>
</dbReference>
<feature type="transmembrane region" description="Helical" evidence="6">
    <location>
        <begin position="235"/>
        <end position="252"/>
    </location>
</feature>
<evidence type="ECO:0000256" key="2">
    <source>
        <dbReference type="ARBA" id="ARBA00022448"/>
    </source>
</evidence>
<feature type="transmembrane region" description="Helical" evidence="6">
    <location>
        <begin position="172"/>
        <end position="192"/>
    </location>
</feature>
<reference evidence="8 9" key="1">
    <citation type="submission" date="2018-10" db="EMBL/GenBank/DDBJ databases">
        <title>Aeromicrobium sp. 9W16Y-2 whole genome shotgun sequence.</title>
        <authorList>
            <person name="Li F."/>
        </authorList>
    </citation>
    <scope>NUCLEOTIDE SEQUENCE [LARGE SCALE GENOMIC DNA]</scope>
    <source>
        <strain evidence="8 9">9W16Y-2</strain>
    </source>
</reference>
<accession>A0A3L8PP79</accession>
<dbReference type="PANTHER" id="PTHR42718:SF9">
    <property type="entry name" value="MAJOR FACILITATOR SUPERFAMILY MULTIDRUG TRANSPORTER MFSC"/>
    <property type="match status" value="1"/>
</dbReference>
<protein>
    <submittedName>
        <fullName evidence="8">MFS transporter</fullName>
    </submittedName>
</protein>
<name>A0A3L8PP79_9ACTN</name>
<evidence type="ECO:0000256" key="6">
    <source>
        <dbReference type="SAM" id="Phobius"/>
    </source>
</evidence>
<evidence type="ECO:0000313" key="9">
    <source>
        <dbReference type="Proteomes" id="UP000282515"/>
    </source>
</evidence>
<dbReference type="RefSeq" id="WP_121793519.1">
    <property type="nucleotide sequence ID" value="NZ_RDBF01000003.1"/>
</dbReference>
<dbReference type="Gene3D" id="1.20.1250.20">
    <property type="entry name" value="MFS general substrate transporter like domains"/>
    <property type="match status" value="1"/>
</dbReference>
<keyword evidence="4 6" id="KW-1133">Transmembrane helix</keyword>
<feature type="transmembrane region" description="Helical" evidence="6">
    <location>
        <begin position="12"/>
        <end position="33"/>
    </location>
</feature>
<feature type="transmembrane region" description="Helical" evidence="6">
    <location>
        <begin position="345"/>
        <end position="365"/>
    </location>
</feature>